<dbReference type="Pfam" id="PF11391">
    <property type="entry name" value="DUF2798"/>
    <property type="match status" value="2"/>
</dbReference>
<feature type="transmembrane region" description="Helical" evidence="1">
    <location>
        <begin position="129"/>
        <end position="148"/>
    </location>
</feature>
<reference evidence="2 3" key="1">
    <citation type="submission" date="2019-08" db="EMBL/GenBank/DDBJ databases">
        <title>Bacillus genomes from the desert of Cuatro Cienegas, Coahuila.</title>
        <authorList>
            <person name="Olmedo-Alvarez G."/>
        </authorList>
    </citation>
    <scope>NUCLEOTIDE SEQUENCE [LARGE SCALE GENOMIC DNA]</scope>
    <source>
        <strain evidence="2 3">CH87b_3T</strain>
    </source>
</reference>
<dbReference type="EMBL" id="VTEZ01000001">
    <property type="protein sequence ID" value="TYS88584.1"/>
    <property type="molecule type" value="Genomic_DNA"/>
</dbReference>
<evidence type="ECO:0000256" key="1">
    <source>
        <dbReference type="SAM" id="Phobius"/>
    </source>
</evidence>
<dbReference type="Proteomes" id="UP000324269">
    <property type="component" value="Unassembled WGS sequence"/>
</dbReference>
<keyword evidence="1" id="KW-0472">Membrane</keyword>
<accession>A0A5D4UMS2</accession>
<evidence type="ECO:0000313" key="3">
    <source>
        <dbReference type="Proteomes" id="UP000324269"/>
    </source>
</evidence>
<comment type="caution">
    <text evidence="2">The sequence shown here is derived from an EMBL/GenBank/DDBJ whole genome shotgun (WGS) entry which is preliminary data.</text>
</comment>
<feature type="transmembrane region" description="Helical" evidence="1">
    <location>
        <begin position="9"/>
        <end position="30"/>
    </location>
</feature>
<evidence type="ECO:0000313" key="2">
    <source>
        <dbReference type="EMBL" id="TYS88584.1"/>
    </source>
</evidence>
<proteinExistence type="predicted"/>
<dbReference type="AlphaFoldDB" id="A0A5D4UMS2"/>
<keyword evidence="1" id="KW-0812">Transmembrane</keyword>
<organism evidence="2 3">
    <name type="scientific">Rossellomorea aquimaris</name>
    <dbReference type="NCBI Taxonomy" id="189382"/>
    <lineage>
        <taxon>Bacteria</taxon>
        <taxon>Bacillati</taxon>
        <taxon>Bacillota</taxon>
        <taxon>Bacilli</taxon>
        <taxon>Bacillales</taxon>
        <taxon>Bacillaceae</taxon>
        <taxon>Rossellomorea</taxon>
    </lineage>
</organism>
<name>A0A5D4UMS2_9BACI</name>
<feature type="transmembrane region" description="Helical" evidence="1">
    <location>
        <begin position="82"/>
        <end position="109"/>
    </location>
</feature>
<keyword evidence="1" id="KW-1133">Transmembrane helix</keyword>
<protein>
    <recommendedName>
        <fullName evidence="4">DUF2798 domain-containing protein</fullName>
    </recommendedName>
</protein>
<evidence type="ECO:0008006" key="4">
    <source>
        <dbReference type="Google" id="ProtNLM"/>
    </source>
</evidence>
<gene>
    <name evidence="2" type="ORF">FZC85_03955</name>
</gene>
<dbReference type="InterPro" id="IPR021529">
    <property type="entry name" value="DUF2798"/>
</dbReference>
<dbReference type="RefSeq" id="WP_148967883.1">
    <property type="nucleotide sequence ID" value="NZ_JBNIKW010000001.1"/>
</dbReference>
<feature type="transmembrane region" description="Helical" evidence="1">
    <location>
        <begin position="42"/>
        <end position="61"/>
    </location>
</feature>
<sequence>MPTTKKENLYFGMVMCVGMVVVMTFYNIVINDLLDTISLTGILVQLILGFIVALLLELFIVGPVAHKMVFSLPFDKSKGLYVILFTSLFMVVGMVCLMSLFGLGMTYFFDGPGESTLVENYFSIASKNFIFALPLQLVIMGPFIRFVFAKFVKGQAETVH</sequence>
<dbReference type="OrthoDB" id="7062363at2"/>